<sequence length="63" mass="6670">MCPSTEGVRSSGVRRMEIQKEAGSSGVKYLKESPGDVVMGGEALGVVLSPGDEVRQLMVETFP</sequence>
<evidence type="ECO:0000313" key="1">
    <source>
        <dbReference type="EMBL" id="MPD02291.1"/>
    </source>
</evidence>
<dbReference type="Proteomes" id="UP000324222">
    <property type="component" value="Unassembled WGS sequence"/>
</dbReference>
<protein>
    <submittedName>
        <fullName evidence="1">Uncharacterized protein</fullName>
    </submittedName>
</protein>
<accession>A0A5B7JZR1</accession>
<dbReference type="AlphaFoldDB" id="A0A5B7JZR1"/>
<name>A0A5B7JZR1_PORTR</name>
<organism evidence="1 2">
    <name type="scientific">Portunus trituberculatus</name>
    <name type="common">Swimming crab</name>
    <name type="synonym">Neptunus trituberculatus</name>
    <dbReference type="NCBI Taxonomy" id="210409"/>
    <lineage>
        <taxon>Eukaryota</taxon>
        <taxon>Metazoa</taxon>
        <taxon>Ecdysozoa</taxon>
        <taxon>Arthropoda</taxon>
        <taxon>Crustacea</taxon>
        <taxon>Multicrustacea</taxon>
        <taxon>Malacostraca</taxon>
        <taxon>Eumalacostraca</taxon>
        <taxon>Eucarida</taxon>
        <taxon>Decapoda</taxon>
        <taxon>Pleocyemata</taxon>
        <taxon>Brachyura</taxon>
        <taxon>Eubrachyura</taxon>
        <taxon>Portunoidea</taxon>
        <taxon>Portunidae</taxon>
        <taxon>Portuninae</taxon>
        <taxon>Portunus</taxon>
    </lineage>
</organism>
<evidence type="ECO:0000313" key="2">
    <source>
        <dbReference type="Proteomes" id="UP000324222"/>
    </source>
</evidence>
<proteinExistence type="predicted"/>
<gene>
    <name evidence="1" type="ORF">E2C01_097866</name>
</gene>
<keyword evidence="2" id="KW-1185">Reference proteome</keyword>
<dbReference type="EMBL" id="VSRR010130755">
    <property type="protein sequence ID" value="MPD02291.1"/>
    <property type="molecule type" value="Genomic_DNA"/>
</dbReference>
<reference evidence="1 2" key="1">
    <citation type="submission" date="2019-05" db="EMBL/GenBank/DDBJ databases">
        <title>Another draft genome of Portunus trituberculatus and its Hox gene families provides insights of decapod evolution.</title>
        <authorList>
            <person name="Jeong J.-H."/>
            <person name="Song I."/>
            <person name="Kim S."/>
            <person name="Choi T."/>
            <person name="Kim D."/>
            <person name="Ryu S."/>
            <person name="Kim W."/>
        </authorList>
    </citation>
    <scope>NUCLEOTIDE SEQUENCE [LARGE SCALE GENOMIC DNA]</scope>
    <source>
        <tissue evidence="1">Muscle</tissue>
    </source>
</reference>
<comment type="caution">
    <text evidence="1">The sequence shown here is derived from an EMBL/GenBank/DDBJ whole genome shotgun (WGS) entry which is preliminary data.</text>
</comment>